<evidence type="ECO:0000313" key="2">
    <source>
        <dbReference type="Proteomes" id="UP000310158"/>
    </source>
</evidence>
<dbReference type="EMBL" id="SGPL01000329">
    <property type="protein sequence ID" value="THH13739.1"/>
    <property type="molecule type" value="Genomic_DNA"/>
</dbReference>
<evidence type="ECO:0000313" key="1">
    <source>
        <dbReference type="EMBL" id="THH13739.1"/>
    </source>
</evidence>
<comment type="caution">
    <text evidence="1">The sequence shown here is derived from an EMBL/GenBank/DDBJ whole genome shotgun (WGS) entry which is preliminary data.</text>
</comment>
<dbReference type="AlphaFoldDB" id="A0A4S4LNH0"/>
<gene>
    <name evidence="1" type="ORF">EW146_g6515</name>
</gene>
<sequence>MYTGKSNSKKNERNQTQYPCTISVSRRNRIVQELEEYYRTMHACVRGTLPRRVPIINRHKGKMRVYAAGKLTHVCDPPTKGNDGATDGFQRGAMPVARESFDHINSLFAETCSIIDQSVNLIREAEVFDVYLIFLRIFQKCRFDLTRHSSMN</sequence>
<organism evidence="1 2">
    <name type="scientific">Bondarzewia mesenterica</name>
    <dbReference type="NCBI Taxonomy" id="1095465"/>
    <lineage>
        <taxon>Eukaryota</taxon>
        <taxon>Fungi</taxon>
        <taxon>Dikarya</taxon>
        <taxon>Basidiomycota</taxon>
        <taxon>Agaricomycotina</taxon>
        <taxon>Agaricomycetes</taxon>
        <taxon>Russulales</taxon>
        <taxon>Bondarzewiaceae</taxon>
        <taxon>Bondarzewia</taxon>
    </lineage>
</organism>
<name>A0A4S4LNH0_9AGAM</name>
<proteinExistence type="predicted"/>
<dbReference type="Proteomes" id="UP000310158">
    <property type="component" value="Unassembled WGS sequence"/>
</dbReference>
<keyword evidence="2" id="KW-1185">Reference proteome</keyword>
<reference evidence="1 2" key="1">
    <citation type="submission" date="2019-02" db="EMBL/GenBank/DDBJ databases">
        <title>Genome sequencing of the rare red list fungi Bondarzewia mesenterica.</title>
        <authorList>
            <person name="Buettner E."/>
            <person name="Kellner H."/>
        </authorList>
    </citation>
    <scope>NUCLEOTIDE SEQUENCE [LARGE SCALE GENOMIC DNA]</scope>
    <source>
        <strain evidence="1 2">DSM 108281</strain>
    </source>
</reference>
<protein>
    <submittedName>
        <fullName evidence="1">Uncharacterized protein</fullName>
    </submittedName>
</protein>
<accession>A0A4S4LNH0</accession>